<evidence type="ECO:0000313" key="4">
    <source>
        <dbReference type="EMBL" id="CAH3163097.1"/>
    </source>
</evidence>
<evidence type="ECO:0000259" key="3">
    <source>
        <dbReference type="PROSITE" id="PS50157"/>
    </source>
</evidence>
<evidence type="ECO:0000256" key="1">
    <source>
        <dbReference type="PROSITE-ProRule" id="PRU00042"/>
    </source>
</evidence>
<dbReference type="InterPro" id="IPR013087">
    <property type="entry name" value="Znf_C2H2_type"/>
</dbReference>
<dbReference type="PROSITE" id="PS00028">
    <property type="entry name" value="ZINC_FINGER_C2H2_1"/>
    <property type="match status" value="1"/>
</dbReference>
<accession>A0ABN8QG81</accession>
<dbReference type="Proteomes" id="UP001159405">
    <property type="component" value="Unassembled WGS sequence"/>
</dbReference>
<keyword evidence="5" id="KW-1185">Reference proteome</keyword>
<evidence type="ECO:0000256" key="2">
    <source>
        <dbReference type="SAM" id="MobiDB-lite"/>
    </source>
</evidence>
<feature type="domain" description="C2H2-type" evidence="3">
    <location>
        <begin position="39"/>
        <end position="67"/>
    </location>
</feature>
<keyword evidence="1" id="KW-0862">Zinc</keyword>
<proteinExistence type="predicted"/>
<protein>
    <recommendedName>
        <fullName evidence="3">C2H2-type domain-containing protein</fullName>
    </recommendedName>
</protein>
<keyword evidence="1" id="KW-0479">Metal-binding</keyword>
<feature type="region of interest" description="Disordered" evidence="2">
    <location>
        <begin position="64"/>
        <end position="88"/>
    </location>
</feature>
<dbReference type="EMBL" id="CALNXK010000125">
    <property type="protein sequence ID" value="CAH3163097.1"/>
    <property type="molecule type" value="Genomic_DNA"/>
</dbReference>
<keyword evidence="1" id="KW-0863">Zinc-finger</keyword>
<gene>
    <name evidence="4" type="ORF">PLOB_00005610</name>
</gene>
<feature type="compositionally biased region" description="Basic and acidic residues" evidence="2">
    <location>
        <begin position="64"/>
        <end position="74"/>
    </location>
</feature>
<organism evidence="4 5">
    <name type="scientific">Porites lobata</name>
    <dbReference type="NCBI Taxonomy" id="104759"/>
    <lineage>
        <taxon>Eukaryota</taxon>
        <taxon>Metazoa</taxon>
        <taxon>Cnidaria</taxon>
        <taxon>Anthozoa</taxon>
        <taxon>Hexacorallia</taxon>
        <taxon>Scleractinia</taxon>
        <taxon>Fungiina</taxon>
        <taxon>Poritidae</taxon>
        <taxon>Porites</taxon>
    </lineage>
</organism>
<dbReference type="PROSITE" id="PS50157">
    <property type="entry name" value="ZINC_FINGER_C2H2_2"/>
    <property type="match status" value="1"/>
</dbReference>
<name>A0ABN8QG81_9CNID</name>
<reference evidence="4 5" key="1">
    <citation type="submission" date="2022-05" db="EMBL/GenBank/DDBJ databases">
        <authorList>
            <consortium name="Genoscope - CEA"/>
            <person name="William W."/>
        </authorList>
    </citation>
    <scope>NUCLEOTIDE SEQUENCE [LARGE SCALE GENOMIC DNA]</scope>
</reference>
<sequence>MNRTLFDCRIKRKVEARNGELFDITATLPKTVGLSSKLVKCHHCNESFAGQKYLNSHVRFKHADKSSLQEKPSEEIPQPPIPTLNVNGSEVSHEEDEVLVLESNPIDTKKPENRHGQSKRKSYTVEFKVKTLELLDNYTELKIRNKWVKVAEKRGVSKCLVVKWNKNRDKIFAELQLNKKKQNTGSVKAARQRRKLVGEKAKCSEKYPLAANRVVLEFKLRREKG</sequence>
<evidence type="ECO:0000313" key="5">
    <source>
        <dbReference type="Proteomes" id="UP001159405"/>
    </source>
</evidence>
<comment type="caution">
    <text evidence="4">The sequence shown here is derived from an EMBL/GenBank/DDBJ whole genome shotgun (WGS) entry which is preliminary data.</text>
</comment>